<feature type="region of interest" description="Disordered" evidence="1">
    <location>
        <begin position="100"/>
        <end position="135"/>
    </location>
</feature>
<sequence>MPGVQRNGSPPGIGAAWQLHLSLVLERKDGNVEKFWKELRGGIRSLVDVLSLWNVPWDSLDEALQENFLSYAPNAEELFGIPRMAGAVYPMTCCVAWLEDWHNPPDSPQQEGEETDEASVEEKNDEDDGEDEDEE</sequence>
<keyword evidence="3" id="KW-1185">Reference proteome</keyword>
<organism evidence="2 3">
    <name type="scientific">Fusarium acuminatum</name>
    <dbReference type="NCBI Taxonomy" id="5515"/>
    <lineage>
        <taxon>Eukaryota</taxon>
        <taxon>Fungi</taxon>
        <taxon>Dikarya</taxon>
        <taxon>Ascomycota</taxon>
        <taxon>Pezizomycotina</taxon>
        <taxon>Sordariomycetes</taxon>
        <taxon>Hypocreomycetidae</taxon>
        <taxon>Hypocreales</taxon>
        <taxon>Nectriaceae</taxon>
        <taxon>Fusarium</taxon>
        <taxon>Fusarium tricinctum species complex</taxon>
    </lineage>
</organism>
<feature type="compositionally biased region" description="Acidic residues" evidence="1">
    <location>
        <begin position="111"/>
        <end position="135"/>
    </location>
</feature>
<name>A0ABZ2X0X2_9HYPO</name>
<accession>A0ABZ2X0X2</accession>
<gene>
    <name evidence="2" type="ORF">QYS62_007235</name>
</gene>
<evidence type="ECO:0000256" key="1">
    <source>
        <dbReference type="SAM" id="MobiDB-lite"/>
    </source>
</evidence>
<proteinExistence type="predicted"/>
<evidence type="ECO:0000313" key="2">
    <source>
        <dbReference type="EMBL" id="WZH46165.1"/>
    </source>
</evidence>
<reference evidence="2 3" key="1">
    <citation type="submission" date="2024-04" db="EMBL/GenBank/DDBJ databases">
        <title>Complete genome sequence of Fusarium acuminatum.</title>
        <authorList>
            <person name="Lan B."/>
        </authorList>
    </citation>
    <scope>NUCLEOTIDE SEQUENCE [LARGE SCALE GENOMIC DNA]</scope>
    <source>
        <strain evidence="2">1A</strain>
    </source>
</reference>
<protein>
    <submittedName>
        <fullName evidence="2">Uncharacterized protein</fullName>
    </submittedName>
</protein>
<dbReference type="EMBL" id="CP151263">
    <property type="protein sequence ID" value="WZH46165.1"/>
    <property type="molecule type" value="Genomic_DNA"/>
</dbReference>
<evidence type="ECO:0000313" key="3">
    <source>
        <dbReference type="Proteomes" id="UP001489902"/>
    </source>
</evidence>
<dbReference type="Proteomes" id="UP001489902">
    <property type="component" value="Chromosome 4"/>
</dbReference>